<dbReference type="AlphaFoldDB" id="A0A9Y1BPU7"/>
<accession>A0A9Y1BPU7</accession>
<protein>
    <submittedName>
        <fullName evidence="1">Uncharacterized protein</fullName>
    </submittedName>
</protein>
<evidence type="ECO:0000313" key="1">
    <source>
        <dbReference type="EMBL" id="UJG42722.1"/>
    </source>
</evidence>
<sequence length="51" mass="6349">MKKKKRKRRGKKMEKIVKTLKVKIKNEVLTRRKKERLRRITGRDTRIIENM</sequence>
<organism evidence="1">
    <name type="scientific">Candidatus Heimdallarchaeum endolithica</name>
    <dbReference type="NCBI Taxonomy" id="2876572"/>
    <lineage>
        <taxon>Archaea</taxon>
        <taxon>Promethearchaeati</taxon>
        <taxon>Candidatus Heimdallarchaeota</taxon>
        <taxon>Candidatus Heimdallarchaeia (ex Rinke et al. 2021) (nom. nud.)</taxon>
        <taxon>Candidatus Heimdallarchaeales</taxon>
        <taxon>Candidatus Heimdallarchaeaceae</taxon>
        <taxon>Candidatus Heimdallarchaeum</taxon>
    </lineage>
</organism>
<dbReference type="Proteomes" id="UP001200513">
    <property type="component" value="Chromosome"/>
</dbReference>
<proteinExistence type="predicted"/>
<dbReference type="EMBL" id="CP084167">
    <property type="protein sequence ID" value="UJG42722.1"/>
    <property type="molecule type" value="Genomic_DNA"/>
</dbReference>
<gene>
    <name evidence="1" type="ORF">K9W46_10060</name>
</gene>
<reference evidence="1" key="1">
    <citation type="journal article" date="2022" name="Nat. Microbiol.">
        <title>Unique mobile elements and scalable gene flow at the prokaryote-eukaryote boundary revealed by circularized Asgard archaea genomes.</title>
        <authorList>
            <person name="Wu F."/>
            <person name="Speth D.R."/>
            <person name="Philosof A."/>
            <person name="Cremiere A."/>
            <person name="Narayanan A."/>
            <person name="Barco R.A."/>
            <person name="Connon S.A."/>
            <person name="Amend J.P."/>
            <person name="Antoshechkin I.A."/>
            <person name="Orphan V.J."/>
        </authorList>
    </citation>
    <scope>NUCLEOTIDE SEQUENCE</scope>
    <source>
        <strain evidence="1">PR6</strain>
    </source>
</reference>
<name>A0A9Y1BPU7_9ARCH</name>